<dbReference type="Gene3D" id="3.30.300.30">
    <property type="match status" value="1"/>
</dbReference>
<evidence type="ECO:0000256" key="2">
    <source>
        <dbReference type="ARBA" id="ARBA00006432"/>
    </source>
</evidence>
<evidence type="ECO:0000256" key="4">
    <source>
        <dbReference type="ARBA" id="ARBA00022741"/>
    </source>
</evidence>
<dbReference type="InterPro" id="IPR000873">
    <property type="entry name" value="AMP-dep_synth/lig_dom"/>
</dbReference>
<gene>
    <name evidence="8" type="ORF">TRUGW13939_00230</name>
</gene>
<dbReference type="Pfam" id="PF00501">
    <property type="entry name" value="AMP-binding"/>
    <property type="match status" value="1"/>
</dbReference>
<dbReference type="GeneID" id="55987745"/>
<feature type="domain" description="AMP-dependent synthetase/ligase" evidence="6">
    <location>
        <begin position="44"/>
        <end position="413"/>
    </location>
</feature>
<evidence type="ECO:0000313" key="9">
    <source>
        <dbReference type="Proteomes" id="UP000509510"/>
    </source>
</evidence>
<dbReference type="InterPro" id="IPR045851">
    <property type="entry name" value="AMP-bd_C_sf"/>
</dbReference>
<reference evidence="9" key="1">
    <citation type="submission" date="2020-06" db="EMBL/GenBank/DDBJ databases">
        <title>A chromosome-scale genome assembly of Talaromyces rugulosus W13939.</title>
        <authorList>
            <person name="Wang B."/>
            <person name="Guo L."/>
            <person name="Ye K."/>
            <person name="Wang L."/>
        </authorList>
    </citation>
    <scope>NUCLEOTIDE SEQUENCE [LARGE SCALE GENOMIC DNA]</scope>
    <source>
        <strain evidence="9">W13939</strain>
    </source>
</reference>
<dbReference type="Proteomes" id="UP000509510">
    <property type="component" value="Chromosome I"/>
</dbReference>
<sequence>MSIKACGQHDAVDLLTFAFGGSTSYDPTQPLYIDAEDPSCCLNAEEFKSLVRSLIAGLKAAGIQPGDCVLLHLPNSILYSALFFAIIGAGAVYMGSNPASPAYELNHVFTTAQPRLVITSADALLTVLEVCPERGLSKDQIYLLDSNTVKSIVRDVRDCQLHTDQVKKCNTNTPRSLLHLLNNGESNWHTFEETTASKTTPAVMFLTSGTSGTPKAAVLSHNSVIAQHLSAQYDVPYKPTRLMCLPIFHSFGAQWAHISPIRYGQPSYVLPRFDPVLFLEMVRRYNITETYMVPTMVHILNRSALASTANVAGFLTSMRYIGVAGASIDAPSMRQFQDLLDLQATVGPIWGMTETGIAFINRFGESQIPGSIGKPTPMFEARVVTLDTTAQIIDRDDCPGELEVRGPGTLLEYKGGTQERIKDENGWFKTGDTVYVKDGNYFMFGRTKELIKVYGWHVAPAEIEAVLLKHPSIKDAAVIGIPLKDSNTEAPRAFIVRCNTQRPFLTSEEVYSFAQKHLASYKALDGGVVFVTEIPRTASGKVLRRKLAEMNSHREKLSSLLGKSIRKMPGTGLPEKKIAIESFHRSSPREDCESFCYC</sequence>
<dbReference type="AlphaFoldDB" id="A0A7H8QGU8"/>
<dbReference type="EMBL" id="CP055898">
    <property type="protein sequence ID" value="QKX53154.1"/>
    <property type="molecule type" value="Genomic_DNA"/>
</dbReference>
<organism evidence="8 9">
    <name type="scientific">Talaromyces rugulosus</name>
    <name type="common">Penicillium rugulosum</name>
    <dbReference type="NCBI Taxonomy" id="121627"/>
    <lineage>
        <taxon>Eukaryota</taxon>
        <taxon>Fungi</taxon>
        <taxon>Dikarya</taxon>
        <taxon>Ascomycota</taxon>
        <taxon>Pezizomycotina</taxon>
        <taxon>Eurotiomycetes</taxon>
        <taxon>Eurotiomycetidae</taxon>
        <taxon>Eurotiales</taxon>
        <taxon>Trichocomaceae</taxon>
        <taxon>Talaromyces</taxon>
        <taxon>Talaromyces sect. Islandici</taxon>
    </lineage>
</organism>
<keyword evidence="5" id="KW-0067">ATP-binding</keyword>
<dbReference type="PANTHER" id="PTHR24096">
    <property type="entry name" value="LONG-CHAIN-FATTY-ACID--COA LIGASE"/>
    <property type="match status" value="1"/>
</dbReference>
<dbReference type="InterPro" id="IPR020845">
    <property type="entry name" value="AMP-binding_CS"/>
</dbReference>
<dbReference type="PROSITE" id="PS00455">
    <property type="entry name" value="AMP_BINDING"/>
    <property type="match status" value="1"/>
</dbReference>
<dbReference type="RefSeq" id="XP_035339333.1">
    <property type="nucleotide sequence ID" value="XM_035483440.1"/>
</dbReference>
<accession>A0A7H8QGU8</accession>
<protein>
    <recommendedName>
        <fullName evidence="10">AMP-dependent synthetase/ligase domain-containing protein</fullName>
    </recommendedName>
</protein>
<dbReference type="InterPro" id="IPR042099">
    <property type="entry name" value="ANL_N_sf"/>
</dbReference>
<dbReference type="GO" id="GO:0016405">
    <property type="term" value="F:CoA-ligase activity"/>
    <property type="evidence" value="ECO:0007669"/>
    <property type="project" value="TreeGrafter"/>
</dbReference>
<dbReference type="Pfam" id="PF13193">
    <property type="entry name" value="AMP-binding_C"/>
    <property type="match status" value="1"/>
</dbReference>
<dbReference type="SUPFAM" id="SSF56801">
    <property type="entry name" value="Acetyl-CoA synthetase-like"/>
    <property type="match status" value="1"/>
</dbReference>
<dbReference type="OrthoDB" id="6509636at2759"/>
<comment type="pathway">
    <text evidence="1">Secondary metabolite biosynthesis.</text>
</comment>
<evidence type="ECO:0000259" key="7">
    <source>
        <dbReference type="Pfam" id="PF13193"/>
    </source>
</evidence>
<dbReference type="PANTHER" id="PTHR24096:SF317">
    <property type="entry name" value="ADENYLATE-FORMING ENZYME AFEA"/>
    <property type="match status" value="1"/>
</dbReference>
<comment type="similarity">
    <text evidence="2">Belongs to the ATP-dependent AMP-binding enzyme family.</text>
</comment>
<dbReference type="Gene3D" id="3.40.50.12780">
    <property type="entry name" value="N-terminal domain of ligase-like"/>
    <property type="match status" value="1"/>
</dbReference>
<proteinExistence type="inferred from homology"/>
<evidence type="ECO:0008006" key="10">
    <source>
        <dbReference type="Google" id="ProtNLM"/>
    </source>
</evidence>
<evidence type="ECO:0000259" key="6">
    <source>
        <dbReference type="Pfam" id="PF00501"/>
    </source>
</evidence>
<evidence type="ECO:0000256" key="1">
    <source>
        <dbReference type="ARBA" id="ARBA00005179"/>
    </source>
</evidence>
<evidence type="ECO:0000313" key="8">
    <source>
        <dbReference type="EMBL" id="QKX53154.1"/>
    </source>
</evidence>
<name>A0A7H8QGU8_TALRU</name>
<evidence type="ECO:0000256" key="3">
    <source>
        <dbReference type="ARBA" id="ARBA00022598"/>
    </source>
</evidence>
<evidence type="ECO:0000256" key="5">
    <source>
        <dbReference type="ARBA" id="ARBA00022840"/>
    </source>
</evidence>
<dbReference type="KEGG" id="trg:TRUGW13939_00230"/>
<dbReference type="GO" id="GO:0005524">
    <property type="term" value="F:ATP binding"/>
    <property type="evidence" value="ECO:0007669"/>
    <property type="project" value="UniProtKB-KW"/>
</dbReference>
<feature type="domain" description="AMP-binding enzyme C-terminal" evidence="7">
    <location>
        <begin position="462"/>
        <end position="541"/>
    </location>
</feature>
<dbReference type="GO" id="GO:0019748">
    <property type="term" value="P:secondary metabolic process"/>
    <property type="evidence" value="ECO:0007669"/>
    <property type="project" value="TreeGrafter"/>
</dbReference>
<keyword evidence="9" id="KW-1185">Reference proteome</keyword>
<keyword evidence="3" id="KW-0436">Ligase</keyword>
<dbReference type="InterPro" id="IPR025110">
    <property type="entry name" value="AMP-bd_C"/>
</dbReference>
<keyword evidence="4" id="KW-0547">Nucleotide-binding</keyword>